<dbReference type="AlphaFoldDB" id="A0A1V8T925"/>
<keyword evidence="2" id="KW-1185">Reference proteome</keyword>
<dbReference type="InParanoid" id="A0A1V8T925"/>
<name>A0A1V8T925_9PEZI</name>
<evidence type="ECO:0000313" key="2">
    <source>
        <dbReference type="Proteomes" id="UP000192596"/>
    </source>
</evidence>
<sequence>MPSYDVGGFLGWYIHLGIDWGARYLKLAWQIIPSGGDISDPALAPEPLYLPGYSESQDGIAQVMIDAGDGNGAHDGGNGVRGLYFGNAAVDKYLEQNPNCSHHTISSLKLMLHSDYQYREEVKAIRKAMECDVINFPGVEYLVGRHFAAIIQAAISRLRLIDKGQLGTESRPDLTTLPVEAQVAVPVMWDADARGVMQSGARRGGCSRTNIREESHANASTLVDDLQKAGIKCGDAFLLIDIGAATLDLSMMCFTKEGRLSLESLSSGRLPDPNQLASHLRRTGDSSGSSKLNADAYHHFTQEDAGGPLYGANLDEVCAAMNISENERHDQFSRQFVALKLESRDCNPVSFIHIEDASKKLQFAAITGGGSKSLLLCDRIHALLAAHKMNSIEWDPNKHSCCRGLLMNYNFETSRLPEHANFYLTGPMDNLPAGVDVDDIAASARVNGRTLTCLGVYDQHHEFNFSAREPVPRAFNMPISGDSSGLLHLEIWMNEALGALPDDTPLIQDGKLPRGFSKLAVTFVDVPDLHGRGFTRNKATGRPCFKVHGTIRLEKREESLYVVVTLFKARHSCLRKCFGRSKRKYGNQVGVH</sequence>
<gene>
    <name evidence="1" type="ORF">B0A48_06687</name>
</gene>
<protein>
    <submittedName>
        <fullName evidence="1">Uncharacterized protein</fullName>
    </submittedName>
</protein>
<comment type="caution">
    <text evidence="1">The sequence shown here is derived from an EMBL/GenBank/DDBJ whole genome shotgun (WGS) entry which is preliminary data.</text>
</comment>
<dbReference type="EMBL" id="NAJO01000013">
    <property type="protein sequence ID" value="OQO07895.1"/>
    <property type="molecule type" value="Genomic_DNA"/>
</dbReference>
<dbReference type="STRING" id="1507870.A0A1V8T925"/>
<evidence type="ECO:0000313" key="1">
    <source>
        <dbReference type="EMBL" id="OQO07895.1"/>
    </source>
</evidence>
<dbReference type="Proteomes" id="UP000192596">
    <property type="component" value="Unassembled WGS sequence"/>
</dbReference>
<accession>A0A1V8T925</accession>
<proteinExistence type="predicted"/>
<organism evidence="1 2">
    <name type="scientific">Cryoendolithus antarcticus</name>
    <dbReference type="NCBI Taxonomy" id="1507870"/>
    <lineage>
        <taxon>Eukaryota</taxon>
        <taxon>Fungi</taxon>
        <taxon>Dikarya</taxon>
        <taxon>Ascomycota</taxon>
        <taxon>Pezizomycotina</taxon>
        <taxon>Dothideomycetes</taxon>
        <taxon>Dothideomycetidae</taxon>
        <taxon>Cladosporiales</taxon>
        <taxon>Cladosporiaceae</taxon>
        <taxon>Cryoendolithus</taxon>
    </lineage>
</organism>
<reference evidence="2" key="1">
    <citation type="submission" date="2017-03" db="EMBL/GenBank/DDBJ databases">
        <title>Genomes of endolithic fungi from Antarctica.</title>
        <authorList>
            <person name="Coleine C."/>
            <person name="Masonjones S."/>
            <person name="Stajich J.E."/>
        </authorList>
    </citation>
    <scope>NUCLEOTIDE SEQUENCE [LARGE SCALE GENOMIC DNA]</scope>
    <source>
        <strain evidence="2">CCFEE 5527</strain>
    </source>
</reference>